<dbReference type="SMART" id="SM00875">
    <property type="entry name" value="BACK"/>
    <property type="match status" value="2"/>
</dbReference>
<comment type="subcellular location">
    <subcellularLocation>
        <location evidence="1">Cytoplasm</location>
    </subcellularLocation>
</comment>
<proteinExistence type="predicted"/>
<evidence type="ECO:0000256" key="1">
    <source>
        <dbReference type="ARBA" id="ARBA00004496"/>
    </source>
</evidence>
<dbReference type="InterPro" id="IPR011705">
    <property type="entry name" value="BACK"/>
</dbReference>
<dbReference type="SUPFAM" id="SSF54695">
    <property type="entry name" value="POZ domain"/>
    <property type="match status" value="1"/>
</dbReference>
<keyword evidence="2" id="KW-0963">Cytoplasm</keyword>
<dbReference type="Gene3D" id="3.30.710.10">
    <property type="entry name" value="Potassium Channel Kv1.1, Chain A"/>
    <property type="match status" value="1"/>
</dbReference>
<dbReference type="Gene3D" id="1.25.40.420">
    <property type="match status" value="2"/>
</dbReference>
<dbReference type="Proteomes" id="UP001159427">
    <property type="component" value="Unassembled WGS sequence"/>
</dbReference>
<dbReference type="InterPro" id="IPR038648">
    <property type="entry name" value="PHR_sf"/>
</dbReference>
<feature type="domain" description="BTB" evidence="3">
    <location>
        <begin position="32"/>
        <end position="103"/>
    </location>
</feature>
<dbReference type="InterPro" id="IPR011333">
    <property type="entry name" value="SKP1/BTB/POZ_sf"/>
</dbReference>
<gene>
    <name evidence="4" type="ORF">PEVE_00014732</name>
</gene>
<accession>A0ABN8RZA2</accession>
<reference evidence="4 5" key="1">
    <citation type="submission" date="2022-05" db="EMBL/GenBank/DDBJ databases">
        <authorList>
            <consortium name="Genoscope - CEA"/>
            <person name="William W."/>
        </authorList>
    </citation>
    <scope>NUCLEOTIDE SEQUENCE [LARGE SCALE GENOMIC DNA]</scope>
</reference>
<evidence type="ECO:0000313" key="5">
    <source>
        <dbReference type="Proteomes" id="UP001159427"/>
    </source>
</evidence>
<dbReference type="EMBL" id="CALNXI010002117">
    <property type="protein sequence ID" value="CAH3183221.1"/>
    <property type="molecule type" value="Genomic_DNA"/>
</dbReference>
<dbReference type="PANTHER" id="PTHR45774:SF3">
    <property type="entry name" value="BTB (POZ) DOMAIN-CONTAINING 2B-RELATED"/>
    <property type="match status" value="1"/>
</dbReference>
<evidence type="ECO:0000256" key="2">
    <source>
        <dbReference type="ARBA" id="ARBA00022490"/>
    </source>
</evidence>
<evidence type="ECO:0000313" key="4">
    <source>
        <dbReference type="EMBL" id="CAH3183221.1"/>
    </source>
</evidence>
<comment type="caution">
    <text evidence="4">The sequence shown here is derived from an EMBL/GenBank/DDBJ whole genome shotgun (WGS) entry which is preliminary data.</text>
</comment>
<protein>
    <recommendedName>
        <fullName evidence="3">BTB domain-containing protein</fullName>
    </recommendedName>
</protein>
<dbReference type="Pfam" id="PF07707">
    <property type="entry name" value="BACK"/>
    <property type="match status" value="2"/>
</dbReference>
<keyword evidence="5" id="KW-1185">Reference proteome</keyword>
<dbReference type="InterPro" id="IPR012983">
    <property type="entry name" value="PHR"/>
</dbReference>
<organism evidence="4 5">
    <name type="scientific">Porites evermanni</name>
    <dbReference type="NCBI Taxonomy" id="104178"/>
    <lineage>
        <taxon>Eukaryota</taxon>
        <taxon>Metazoa</taxon>
        <taxon>Cnidaria</taxon>
        <taxon>Anthozoa</taxon>
        <taxon>Hexacorallia</taxon>
        <taxon>Scleractinia</taxon>
        <taxon>Fungiina</taxon>
        <taxon>Poritidae</taxon>
        <taxon>Porites</taxon>
    </lineage>
</organism>
<name>A0ABN8RZA2_9CNID</name>
<dbReference type="PROSITE" id="PS50097">
    <property type="entry name" value="BTB"/>
    <property type="match status" value="1"/>
</dbReference>
<dbReference type="Pfam" id="PF08005">
    <property type="entry name" value="PHR"/>
    <property type="match status" value="1"/>
</dbReference>
<dbReference type="SMART" id="SM00225">
    <property type="entry name" value="BTB"/>
    <property type="match status" value="1"/>
</dbReference>
<sequence length="579" mass="66551">MSIDAVSDTYWQTTRSTIRERCEAVFNQELLSDVKFVVCDSQGENKTIPAHKFMLAISSPVFFAMFFGTVAEIRDPVEISDCEYESLWELFRFIYSDKANLNADNVMQLLYLSKKYMLSTLTEKCSAFLKENLNALNVFHFLPDAQKYEEKDLMNHCWKLIETQTEEAVKSEGFVTVERSALEELVEKNSLNIKEVELFKAIDCWAEKECEKHGLVAEGSVKRRVLGERVVQGIRFPVMEEREFADFVLDSEILTPRETNRLVKYFNSKCSAFLKENLNALNVFHILPDAQKYEEKDLMNHCWKLIETQTEEAVKSEGFVTVERSALEELVEKNSLNIKEVELFKAIDCWAEKECEKQGLVAEGSVKRRVLGERVVQGIRFPVMEEREFADFVLDSEILTPRETNRLVKYFNSVLNDPLGFPDAKRAGHKLEVSRFRSLGRGWGSHFPDCIRFEVDKDIHLHAIQLFGSDNSEYSVTLELFDHNSGETVRRQEGIFLSKQINCEIGDHKGFDIVFVPSIAIKANRWYLISATIAGRPSWYGTNGCSTVKHSGVTFHFYSVSSPTSFEKGQFSKFVFTLD</sequence>
<dbReference type="PANTHER" id="PTHR45774">
    <property type="entry name" value="BTB/POZ DOMAIN-CONTAINING"/>
    <property type="match status" value="1"/>
</dbReference>
<dbReference type="Pfam" id="PF00651">
    <property type="entry name" value="BTB"/>
    <property type="match status" value="1"/>
</dbReference>
<dbReference type="InterPro" id="IPR000210">
    <property type="entry name" value="BTB/POZ_dom"/>
</dbReference>
<dbReference type="Gene3D" id="2.60.120.820">
    <property type="entry name" value="PHR domain"/>
    <property type="match status" value="1"/>
</dbReference>
<evidence type="ECO:0000259" key="3">
    <source>
        <dbReference type="PROSITE" id="PS50097"/>
    </source>
</evidence>